<dbReference type="PANTHER" id="PTHR42973">
    <property type="entry name" value="BINDING OXIDOREDUCTASE, PUTATIVE (AFU_ORTHOLOGUE AFUA_1G17690)-RELATED"/>
    <property type="match status" value="1"/>
</dbReference>
<dbReference type="InterPro" id="IPR050416">
    <property type="entry name" value="FAD-linked_Oxidoreductase"/>
</dbReference>
<dbReference type="InterPro" id="IPR012951">
    <property type="entry name" value="BBE"/>
</dbReference>
<dbReference type="AlphaFoldDB" id="A0A1Y1I862"/>
<dbReference type="InterPro" id="IPR036318">
    <property type="entry name" value="FAD-bd_PCMH-like_sf"/>
</dbReference>
<dbReference type="PANTHER" id="PTHR42973:SF39">
    <property type="entry name" value="FAD-BINDING PCMH-TYPE DOMAIN-CONTAINING PROTEIN"/>
    <property type="match status" value="1"/>
</dbReference>
<evidence type="ECO:0000313" key="7">
    <source>
        <dbReference type="EMBL" id="GAQ86713.1"/>
    </source>
</evidence>
<dbReference type="Gene3D" id="3.30.465.10">
    <property type="match status" value="1"/>
</dbReference>
<keyword evidence="5" id="KW-0560">Oxidoreductase</keyword>
<evidence type="ECO:0000259" key="6">
    <source>
        <dbReference type="PROSITE" id="PS51387"/>
    </source>
</evidence>
<sequence>MGTVAGSIDEARPLTFVEHSLRSSGSQSRNEAFDVSCVRSKKCPLVANFSTMTPATAQATSASPELSQEATAALRTSLRGNVLTVDDGAAFQKAGEVWNKMYQDRAPRVIVQPLGNTDVVKALKFAEDHSLDVAVKGGGHSALGHGLIDGGLVIDMSLMRGVVVDPVTKTAVIQGGATLGDIDEEMGVYDLMFPLGHYRRTGMGLILGGGLGVAARKFGVASEHLTSVTLVTAEGEVVTCSRDVEEDLFWACHGAAPNFGVVTSVTVRLHDVGPYYGGLMLLPGAHYHEVARFLSQMTYAQTQDSMTGPLDGMPPVHVYWVSNKLQGLPTDDFIQTYDELFSGAPPELAPSMLILDLQGGEGFEKPAYGPLYLSKPTMASWYAIICWTDVSDREKGIAYAKKIKETLAPFSTAQEYANMCSAEGTQSAEMVGGEESLQRLRSVKQKWDPTNKFRSNHNISI</sequence>
<dbReference type="GO" id="GO:0016491">
    <property type="term" value="F:oxidoreductase activity"/>
    <property type="evidence" value="ECO:0007669"/>
    <property type="project" value="UniProtKB-KW"/>
</dbReference>
<comment type="similarity">
    <text evidence="2">Belongs to the oxygen-dependent FAD-linked oxidoreductase family.</text>
</comment>
<proteinExistence type="inferred from homology"/>
<evidence type="ECO:0000256" key="2">
    <source>
        <dbReference type="ARBA" id="ARBA00005466"/>
    </source>
</evidence>
<evidence type="ECO:0000256" key="1">
    <source>
        <dbReference type="ARBA" id="ARBA00001974"/>
    </source>
</evidence>
<organism evidence="7 8">
    <name type="scientific">Klebsormidium nitens</name>
    <name type="common">Green alga</name>
    <name type="synonym">Ulothrix nitens</name>
    <dbReference type="NCBI Taxonomy" id="105231"/>
    <lineage>
        <taxon>Eukaryota</taxon>
        <taxon>Viridiplantae</taxon>
        <taxon>Streptophyta</taxon>
        <taxon>Klebsormidiophyceae</taxon>
        <taxon>Klebsormidiales</taxon>
        <taxon>Klebsormidiaceae</taxon>
        <taxon>Klebsormidium</taxon>
    </lineage>
</organism>
<dbReference type="InterPro" id="IPR006094">
    <property type="entry name" value="Oxid_FAD_bind_N"/>
</dbReference>
<dbReference type="InterPro" id="IPR006093">
    <property type="entry name" value="Oxy_OxRdtase_FAD_BS"/>
</dbReference>
<protein>
    <recommendedName>
        <fullName evidence="6">FAD-binding PCMH-type domain-containing protein</fullName>
    </recommendedName>
</protein>
<keyword evidence="4" id="KW-0274">FAD</keyword>
<dbReference type="EMBL" id="DF237256">
    <property type="protein sequence ID" value="GAQ86713.1"/>
    <property type="molecule type" value="Genomic_DNA"/>
</dbReference>
<evidence type="ECO:0000256" key="3">
    <source>
        <dbReference type="ARBA" id="ARBA00022630"/>
    </source>
</evidence>
<dbReference type="STRING" id="105231.A0A1Y1I862"/>
<evidence type="ECO:0000256" key="4">
    <source>
        <dbReference type="ARBA" id="ARBA00022827"/>
    </source>
</evidence>
<feature type="domain" description="FAD-binding PCMH-type" evidence="6">
    <location>
        <begin position="102"/>
        <end position="272"/>
    </location>
</feature>
<dbReference type="OrthoDB" id="407275at2759"/>
<name>A0A1Y1I862_KLENI</name>
<dbReference type="Pfam" id="PF08031">
    <property type="entry name" value="BBE"/>
    <property type="match status" value="1"/>
</dbReference>
<dbReference type="PROSITE" id="PS00862">
    <property type="entry name" value="OX2_COVAL_FAD"/>
    <property type="match status" value="1"/>
</dbReference>
<dbReference type="InterPro" id="IPR016167">
    <property type="entry name" value="FAD-bd_PCMH_sub1"/>
</dbReference>
<dbReference type="PROSITE" id="PS51387">
    <property type="entry name" value="FAD_PCMH"/>
    <property type="match status" value="1"/>
</dbReference>
<dbReference type="InterPro" id="IPR016166">
    <property type="entry name" value="FAD-bd_PCMH"/>
</dbReference>
<reference evidence="7 8" key="1">
    <citation type="journal article" date="2014" name="Nat. Commun.">
        <title>Klebsormidium flaccidum genome reveals primary factors for plant terrestrial adaptation.</title>
        <authorList>
            <person name="Hori K."/>
            <person name="Maruyama F."/>
            <person name="Fujisawa T."/>
            <person name="Togashi T."/>
            <person name="Yamamoto N."/>
            <person name="Seo M."/>
            <person name="Sato S."/>
            <person name="Yamada T."/>
            <person name="Mori H."/>
            <person name="Tajima N."/>
            <person name="Moriyama T."/>
            <person name="Ikeuchi M."/>
            <person name="Watanabe M."/>
            <person name="Wada H."/>
            <person name="Kobayashi K."/>
            <person name="Saito M."/>
            <person name="Masuda T."/>
            <person name="Sasaki-Sekimoto Y."/>
            <person name="Mashiguchi K."/>
            <person name="Awai K."/>
            <person name="Shimojima M."/>
            <person name="Masuda S."/>
            <person name="Iwai M."/>
            <person name="Nobusawa T."/>
            <person name="Narise T."/>
            <person name="Kondo S."/>
            <person name="Saito H."/>
            <person name="Sato R."/>
            <person name="Murakawa M."/>
            <person name="Ihara Y."/>
            <person name="Oshima-Yamada Y."/>
            <person name="Ohtaka K."/>
            <person name="Satoh M."/>
            <person name="Sonobe K."/>
            <person name="Ishii M."/>
            <person name="Ohtani R."/>
            <person name="Kanamori-Sato M."/>
            <person name="Honoki R."/>
            <person name="Miyazaki D."/>
            <person name="Mochizuki H."/>
            <person name="Umetsu J."/>
            <person name="Higashi K."/>
            <person name="Shibata D."/>
            <person name="Kamiya Y."/>
            <person name="Sato N."/>
            <person name="Nakamura Y."/>
            <person name="Tabata S."/>
            <person name="Ida S."/>
            <person name="Kurokawa K."/>
            <person name="Ohta H."/>
        </authorList>
    </citation>
    <scope>NUCLEOTIDE SEQUENCE [LARGE SCALE GENOMIC DNA]</scope>
    <source>
        <strain evidence="7 8">NIES-2285</strain>
    </source>
</reference>
<dbReference type="SUPFAM" id="SSF56176">
    <property type="entry name" value="FAD-binding/transporter-associated domain-like"/>
    <property type="match status" value="1"/>
</dbReference>
<keyword evidence="3" id="KW-0285">Flavoprotein</keyword>
<dbReference type="Pfam" id="PF01565">
    <property type="entry name" value="FAD_binding_4"/>
    <property type="match status" value="1"/>
</dbReference>
<evidence type="ECO:0000313" key="8">
    <source>
        <dbReference type="Proteomes" id="UP000054558"/>
    </source>
</evidence>
<accession>A0A1Y1I862</accession>
<dbReference type="GO" id="GO:0005576">
    <property type="term" value="C:extracellular region"/>
    <property type="evidence" value="ECO:0000318"/>
    <property type="project" value="GO_Central"/>
</dbReference>
<dbReference type="Gene3D" id="3.30.43.10">
    <property type="entry name" value="Uridine Diphospho-n-acetylenolpyruvylglucosamine Reductase, domain 2"/>
    <property type="match status" value="1"/>
</dbReference>
<dbReference type="OMA" id="HHEFRTM"/>
<comment type="cofactor">
    <cofactor evidence="1">
        <name>FAD</name>
        <dbReference type="ChEBI" id="CHEBI:57692"/>
    </cofactor>
</comment>
<dbReference type="InterPro" id="IPR016169">
    <property type="entry name" value="FAD-bd_PCMH_sub2"/>
</dbReference>
<evidence type="ECO:0000256" key="5">
    <source>
        <dbReference type="ARBA" id="ARBA00023002"/>
    </source>
</evidence>
<dbReference type="GO" id="GO:0071949">
    <property type="term" value="F:FAD binding"/>
    <property type="evidence" value="ECO:0007669"/>
    <property type="project" value="InterPro"/>
</dbReference>
<dbReference type="Proteomes" id="UP000054558">
    <property type="component" value="Unassembled WGS sequence"/>
</dbReference>
<gene>
    <name evidence="7" type="ORF">KFL_003070010</name>
</gene>
<keyword evidence="8" id="KW-1185">Reference proteome</keyword>